<keyword evidence="9" id="KW-1185">Reference proteome</keyword>
<feature type="domain" description="Peptidase M20 dimerisation" evidence="7">
    <location>
        <begin position="218"/>
        <end position="316"/>
    </location>
</feature>
<proteinExistence type="predicted"/>
<dbReference type="PROSITE" id="PS00758">
    <property type="entry name" value="ARGE_DAPE_CPG2_1"/>
    <property type="match status" value="1"/>
</dbReference>
<dbReference type="InterPro" id="IPR050072">
    <property type="entry name" value="Peptidase_M20A"/>
</dbReference>
<sequence>MTFQPRKFLLAAVCAACLGTAFAAPDARIASLAAKEKPALLETLKELVSIESGSRDLEGLEKISDLIAAKFKAMGGEVELIDPSAEAYRMEDTPEKIGRVVRATFKGTGKKKIMLIAHMDTVYTVGMLNKQPFRVEGDKAYGLGIADDKQGVAVITHTVAMLQALKFKDYGTLTVLINGDEEISSPGSRALITRLGGEHDAVLSFEGASVKEDKLSLATAGIASVSLNVTGKASHAGSAPELGVNALYELSHQILQMRDLSDPATGLKMNWTISRAGSNRNVIPASATAGADVRVLKVSDYDRIEQQVQERVKKQLIPEAKVEMKFERRRPPLEATGASLALAKHAQQIYKDELGRPLGADDKVAGGGTDAAFAALKTKAPVVERFGLQGFGAHSADAEYVLVDSIEPRLYLATRMVMDLSRSKIGN</sequence>
<evidence type="ECO:0000313" key="9">
    <source>
        <dbReference type="Proteomes" id="UP000035170"/>
    </source>
</evidence>
<dbReference type="InterPro" id="IPR001261">
    <property type="entry name" value="ArgE/DapE_CS"/>
</dbReference>
<dbReference type="GO" id="GO:0046872">
    <property type="term" value="F:metal ion binding"/>
    <property type="evidence" value="ECO:0007669"/>
    <property type="project" value="UniProtKB-KW"/>
</dbReference>
<feature type="active site" evidence="5">
    <location>
        <position position="120"/>
    </location>
</feature>
<keyword evidence="3 8" id="KW-0378">Hydrolase</keyword>
<comment type="cofactor">
    <cofactor evidence="1">
        <name>Zn(2+)</name>
        <dbReference type="ChEBI" id="CHEBI:29105"/>
    </cofactor>
</comment>
<keyword evidence="8" id="KW-0645">Protease</keyword>
<accession>A0A0H2LYZ6</accession>
<dbReference type="InterPro" id="IPR017150">
    <property type="entry name" value="Pept_M20_glutamate_carboxypep"/>
</dbReference>
<dbReference type="AlphaFoldDB" id="A0A0H2LYZ6"/>
<organism evidence="8 9">
    <name type="scientific">Variovorax paradoxus</name>
    <dbReference type="NCBI Taxonomy" id="34073"/>
    <lineage>
        <taxon>Bacteria</taxon>
        <taxon>Pseudomonadati</taxon>
        <taxon>Pseudomonadota</taxon>
        <taxon>Betaproteobacteria</taxon>
        <taxon>Burkholderiales</taxon>
        <taxon>Comamonadaceae</taxon>
        <taxon>Variovorax</taxon>
    </lineage>
</organism>
<dbReference type="GO" id="GO:0004180">
    <property type="term" value="F:carboxypeptidase activity"/>
    <property type="evidence" value="ECO:0007669"/>
    <property type="project" value="UniProtKB-KW"/>
</dbReference>
<evidence type="ECO:0000256" key="5">
    <source>
        <dbReference type="PIRSR" id="PIRSR037238-1"/>
    </source>
</evidence>
<evidence type="ECO:0000313" key="8">
    <source>
        <dbReference type="EMBL" id="KLN55026.1"/>
    </source>
</evidence>
<evidence type="ECO:0000256" key="2">
    <source>
        <dbReference type="ARBA" id="ARBA00022723"/>
    </source>
</evidence>
<feature type="active site" description="Proton acceptor" evidence="5">
    <location>
        <position position="181"/>
    </location>
</feature>
<keyword evidence="6" id="KW-0732">Signal</keyword>
<dbReference type="RefSeq" id="WP_047785575.1">
    <property type="nucleotide sequence ID" value="NZ_JZWI01000019.1"/>
</dbReference>
<keyword evidence="2" id="KW-0479">Metal-binding</keyword>
<dbReference type="EC" id="3.4.17.11" evidence="8"/>
<protein>
    <submittedName>
        <fullName evidence="8">Carboxypeptidase G2</fullName>
        <ecNumber evidence="8">3.4.17.11</ecNumber>
    </submittedName>
</protein>
<evidence type="ECO:0000256" key="4">
    <source>
        <dbReference type="ARBA" id="ARBA00022833"/>
    </source>
</evidence>
<dbReference type="NCBIfam" id="NF004788">
    <property type="entry name" value="PRK06133.1"/>
    <property type="match status" value="1"/>
</dbReference>
<dbReference type="SUPFAM" id="SSF55031">
    <property type="entry name" value="Bacterial exopeptidase dimerisation domain"/>
    <property type="match status" value="1"/>
</dbReference>
<dbReference type="InterPro" id="IPR011650">
    <property type="entry name" value="Peptidase_M20_dimer"/>
</dbReference>
<feature type="signal peptide" evidence="6">
    <location>
        <begin position="1"/>
        <end position="23"/>
    </location>
</feature>
<evidence type="ECO:0000256" key="3">
    <source>
        <dbReference type="ARBA" id="ARBA00022801"/>
    </source>
</evidence>
<dbReference type="Proteomes" id="UP000035170">
    <property type="component" value="Unassembled WGS sequence"/>
</dbReference>
<dbReference type="PIRSF" id="PIRSF037238">
    <property type="entry name" value="Carboxypeptidase_G2"/>
    <property type="match status" value="1"/>
</dbReference>
<keyword evidence="8" id="KW-0121">Carboxypeptidase</keyword>
<evidence type="ECO:0000256" key="6">
    <source>
        <dbReference type="SAM" id="SignalP"/>
    </source>
</evidence>
<keyword evidence="4" id="KW-0862">Zinc</keyword>
<dbReference type="Gene3D" id="3.30.70.360">
    <property type="match status" value="1"/>
</dbReference>
<evidence type="ECO:0000259" key="7">
    <source>
        <dbReference type="Pfam" id="PF07687"/>
    </source>
</evidence>
<dbReference type="CDD" id="cd03885">
    <property type="entry name" value="M20_CPDG2"/>
    <property type="match status" value="1"/>
</dbReference>
<dbReference type="InterPro" id="IPR036264">
    <property type="entry name" value="Bact_exopeptidase_dim_dom"/>
</dbReference>
<dbReference type="Pfam" id="PF07687">
    <property type="entry name" value="M20_dimer"/>
    <property type="match status" value="1"/>
</dbReference>
<reference evidence="8 9" key="1">
    <citation type="submission" date="2015-03" db="EMBL/GenBank/DDBJ databases">
        <title>Genome sequence of Variovorax paradoxus TBEA6.</title>
        <authorList>
            <person name="Poehlein A."/>
            <person name="Schuldes J."/>
            <person name="Wuebbeler J.H."/>
            <person name="Hiessl S."/>
            <person name="Steinbuechel A."/>
            <person name="Daniel R."/>
        </authorList>
    </citation>
    <scope>NUCLEOTIDE SEQUENCE [LARGE SCALE GENOMIC DNA]</scope>
    <source>
        <strain evidence="8 9">TBEA6</strain>
    </source>
</reference>
<dbReference type="PATRIC" id="fig|34073.19.peg.3803"/>
<gene>
    <name evidence="8" type="primary">cpg22</name>
    <name evidence="8" type="ORF">VPARA_37140</name>
</gene>
<name>A0A0H2LYZ6_VARPD</name>
<feature type="chain" id="PRO_5002596767" evidence="6">
    <location>
        <begin position="24"/>
        <end position="427"/>
    </location>
</feature>
<comment type="caution">
    <text evidence="8">The sequence shown here is derived from an EMBL/GenBank/DDBJ whole genome shotgun (WGS) entry which is preliminary data.</text>
</comment>
<dbReference type="Gene3D" id="3.40.630.10">
    <property type="entry name" value="Zn peptidases"/>
    <property type="match status" value="1"/>
</dbReference>
<dbReference type="PANTHER" id="PTHR43808:SF10">
    <property type="entry name" value="BLL3749 PROTEIN"/>
    <property type="match status" value="1"/>
</dbReference>
<evidence type="ECO:0000256" key="1">
    <source>
        <dbReference type="ARBA" id="ARBA00001947"/>
    </source>
</evidence>
<dbReference type="SUPFAM" id="SSF53187">
    <property type="entry name" value="Zn-dependent exopeptidases"/>
    <property type="match status" value="1"/>
</dbReference>
<dbReference type="EMBL" id="JZWI01000019">
    <property type="protein sequence ID" value="KLN55026.1"/>
    <property type="molecule type" value="Genomic_DNA"/>
</dbReference>
<dbReference type="Pfam" id="PF01546">
    <property type="entry name" value="Peptidase_M20"/>
    <property type="match status" value="1"/>
</dbReference>
<dbReference type="PANTHER" id="PTHR43808">
    <property type="entry name" value="ACETYLORNITHINE DEACETYLASE"/>
    <property type="match status" value="1"/>
</dbReference>
<dbReference type="InterPro" id="IPR002933">
    <property type="entry name" value="Peptidase_M20"/>
</dbReference>